<gene>
    <name evidence="2" type="ORF">Rt10032_c08g3421</name>
</gene>
<dbReference type="OrthoDB" id="2525705at2759"/>
<dbReference type="Proteomes" id="UP000321518">
    <property type="component" value="Unassembled WGS sequence"/>
</dbReference>
<name>A0A511KIY2_RHOTO</name>
<organism evidence="2 3">
    <name type="scientific">Rhodotorula toruloides</name>
    <name type="common">Yeast</name>
    <name type="synonym">Rhodosporidium toruloides</name>
    <dbReference type="NCBI Taxonomy" id="5286"/>
    <lineage>
        <taxon>Eukaryota</taxon>
        <taxon>Fungi</taxon>
        <taxon>Dikarya</taxon>
        <taxon>Basidiomycota</taxon>
        <taxon>Pucciniomycotina</taxon>
        <taxon>Microbotryomycetes</taxon>
        <taxon>Sporidiobolales</taxon>
        <taxon>Sporidiobolaceae</taxon>
        <taxon>Rhodotorula</taxon>
    </lineage>
</organism>
<evidence type="ECO:0000313" key="3">
    <source>
        <dbReference type="Proteomes" id="UP000321518"/>
    </source>
</evidence>
<reference evidence="2 3" key="1">
    <citation type="submission" date="2019-07" db="EMBL/GenBank/DDBJ databases">
        <title>Rhodotorula toruloides NBRC10032 genome sequencing.</title>
        <authorList>
            <person name="Shida Y."/>
            <person name="Takaku H."/>
            <person name="Ogasawara W."/>
            <person name="Mori K."/>
        </authorList>
    </citation>
    <scope>NUCLEOTIDE SEQUENCE [LARGE SCALE GENOMIC DNA]</scope>
    <source>
        <strain evidence="2 3">NBRC10032</strain>
    </source>
</reference>
<evidence type="ECO:0000313" key="2">
    <source>
        <dbReference type="EMBL" id="GEM09404.1"/>
    </source>
</evidence>
<dbReference type="AlphaFoldDB" id="A0A511KIY2"/>
<comment type="caution">
    <text evidence="2">The sequence shown here is derived from an EMBL/GenBank/DDBJ whole genome shotgun (WGS) entry which is preliminary data.</text>
</comment>
<proteinExistence type="predicted"/>
<sequence length="287" mass="31508">MASHAATHHATTRIGHTSTLTAILQAHGRFGQIDHAFVGAAGSIVRLTAIMQETDRLRHFFERDDFLERTLCTLLCDRISSRRPAKPSALPSILLSVYVPSLLCVMRRLKRPTDKVHNAQPAASSPRAHLVPHGLEELNLPHKGILSAAAWERDISHLMSAEDYVERAQRLGALLVASEEPAEANEKPVNLLVEQSARMEMVQTGYNPNSRSEESRDLLADLMMGWEQVIKVLKKRFAVSDVSALLCVSADLAALLNNLAQPRTTPSRATSTRSLANERTLSGCVAS</sequence>
<evidence type="ECO:0000256" key="1">
    <source>
        <dbReference type="SAM" id="MobiDB-lite"/>
    </source>
</evidence>
<feature type="compositionally biased region" description="Low complexity" evidence="1">
    <location>
        <begin position="263"/>
        <end position="274"/>
    </location>
</feature>
<feature type="region of interest" description="Disordered" evidence="1">
    <location>
        <begin position="263"/>
        <end position="287"/>
    </location>
</feature>
<protein>
    <submittedName>
        <fullName evidence="2">Uncharacterized protein</fullName>
    </submittedName>
</protein>
<accession>A0A511KIY2</accession>
<dbReference type="EMBL" id="BJWK01000008">
    <property type="protein sequence ID" value="GEM09404.1"/>
    <property type="molecule type" value="Genomic_DNA"/>
</dbReference>